<evidence type="ECO:0000256" key="1">
    <source>
        <dbReference type="ARBA" id="ARBA00007879"/>
    </source>
</evidence>
<dbReference type="EMBL" id="JALJOQ010000031">
    <property type="protein sequence ID" value="KAK9807340.1"/>
    <property type="molecule type" value="Genomic_DNA"/>
</dbReference>
<feature type="chain" id="PRO_5043867224" description="Alpha-ketoglutarate-dependent dioxygenase AlkB-like domain-containing protein" evidence="4">
    <location>
        <begin position="22"/>
        <end position="694"/>
    </location>
</feature>
<accession>A0AAW1PBY1</accession>
<gene>
    <name evidence="5" type="ORF">WJX73_003146</name>
</gene>
<keyword evidence="6" id="KW-1185">Reference proteome</keyword>
<feature type="region of interest" description="Disordered" evidence="3">
    <location>
        <begin position="231"/>
        <end position="266"/>
    </location>
</feature>
<proteinExistence type="inferred from homology"/>
<dbReference type="GO" id="GO:0006402">
    <property type="term" value="P:mRNA catabolic process"/>
    <property type="evidence" value="ECO:0007669"/>
    <property type="project" value="InterPro"/>
</dbReference>
<evidence type="ECO:0000313" key="6">
    <source>
        <dbReference type="Proteomes" id="UP001465755"/>
    </source>
</evidence>
<dbReference type="PANTHER" id="PTHR31447">
    <property type="entry name" value="HYDROXYPROLINE-RICH GLYCOPROTEIN FAMILY PROTEIN-RELATED"/>
    <property type="match status" value="1"/>
</dbReference>
<keyword evidence="2" id="KW-0175">Coiled coil</keyword>
<evidence type="ECO:0000313" key="5">
    <source>
        <dbReference type="EMBL" id="KAK9807340.1"/>
    </source>
</evidence>
<dbReference type="GO" id="GO:0032451">
    <property type="term" value="F:demethylase activity"/>
    <property type="evidence" value="ECO:0007669"/>
    <property type="project" value="InterPro"/>
</dbReference>
<feature type="coiled-coil region" evidence="2">
    <location>
        <begin position="111"/>
        <end position="138"/>
    </location>
</feature>
<feature type="signal peptide" evidence="4">
    <location>
        <begin position="1"/>
        <end position="21"/>
    </location>
</feature>
<sequence length="694" mass="73451">MGVDIGAFGLLLGGSLAAASGLQLGVTNRKERKHKEFLQAALAKAQLHLEVVKGARGRRLNGLLAELEGVRSALRSAESKNLQWCLLREASARTEECLRDTLAQSEHGADLAAKRQQAEALQREATAREEEIRLVRGQLAQAIQRERRRDQPVCAPEGISSESGGDPRAAAVRPCSGTGESDMQEKLVAKADSSNPAEHIHPAALAQASRPESEAVRVPEASLQLEDLQQEGQGGEDNIGPPAAGSQSRQVLWDEPESGSVEGPLLATQPQGASMELIAPAAHGLQQKGPGSEDNKGPPAAGFELESGAPSQAASVPSGTDSWSLGAKGGGMLKADNTEGPRATHMQSQPRSHPRSTSHIQGRSDSGVHAESWGHDGYEELLAEERQAQGVMGPSHAPRRFVRQPAGNGPPPANAMPLGQRQSFGRMGCISTLAQPDARRHSSAATFRMQDAGGASRASSAPVLSYAEQAEVGCGLRLPADSLLDAQLQQQVAADKGFTSTMRTAGQDINLMEGLIVHKGFLTQEEQTRVVSLARGWIADGTQRKLRPDTYIKSGGGPSGDSRIRPCTVVDPLPPILQALAKRLVRWGILGQDAVPDAAAVDVYRPGMCVPPHTELRDWDGPLATVFLLSQQRVRLASKLAPRGRGNFIATCGNAVDIPAPPGSVMVLAGNAADTAQKCIPAVDDHFITVTFRK</sequence>
<dbReference type="InterPro" id="IPR044842">
    <property type="entry name" value="ALKBH9B/ALKBH10B-like"/>
</dbReference>
<name>A0AAW1PBY1_9CHLO</name>
<evidence type="ECO:0000256" key="2">
    <source>
        <dbReference type="SAM" id="Coils"/>
    </source>
</evidence>
<evidence type="ECO:0008006" key="7">
    <source>
        <dbReference type="Google" id="ProtNLM"/>
    </source>
</evidence>
<dbReference type="PANTHER" id="PTHR31447:SF23">
    <property type="entry name" value="2-OXOGLUTARATE AND FE(II)-DEPENDENT OXYGENASE SUPERFAMILY PROTEIN"/>
    <property type="match status" value="1"/>
</dbReference>
<feature type="compositionally biased region" description="Polar residues" evidence="3">
    <location>
        <begin position="345"/>
        <end position="364"/>
    </location>
</feature>
<organism evidence="5 6">
    <name type="scientific">Symbiochloris irregularis</name>
    <dbReference type="NCBI Taxonomy" id="706552"/>
    <lineage>
        <taxon>Eukaryota</taxon>
        <taxon>Viridiplantae</taxon>
        <taxon>Chlorophyta</taxon>
        <taxon>core chlorophytes</taxon>
        <taxon>Trebouxiophyceae</taxon>
        <taxon>Trebouxiales</taxon>
        <taxon>Trebouxiaceae</taxon>
        <taxon>Symbiochloris</taxon>
    </lineage>
</organism>
<dbReference type="GO" id="GO:0003729">
    <property type="term" value="F:mRNA binding"/>
    <property type="evidence" value="ECO:0007669"/>
    <property type="project" value="InterPro"/>
</dbReference>
<comment type="caution">
    <text evidence="5">The sequence shown here is derived from an EMBL/GenBank/DDBJ whole genome shotgun (WGS) entry which is preliminary data.</text>
</comment>
<dbReference type="AlphaFoldDB" id="A0AAW1PBY1"/>
<dbReference type="InterPro" id="IPR037151">
    <property type="entry name" value="AlkB-like_sf"/>
</dbReference>
<keyword evidence="4" id="KW-0732">Signal</keyword>
<comment type="similarity">
    <text evidence="1">Belongs to the alkB family.</text>
</comment>
<feature type="compositionally biased region" description="Polar residues" evidence="3">
    <location>
        <begin position="309"/>
        <end position="323"/>
    </location>
</feature>
<feature type="region of interest" description="Disordered" evidence="3">
    <location>
        <begin position="143"/>
        <end position="197"/>
    </location>
</feature>
<protein>
    <recommendedName>
        <fullName evidence="7">Alpha-ketoglutarate-dependent dioxygenase AlkB-like domain-containing protein</fullName>
    </recommendedName>
</protein>
<evidence type="ECO:0000256" key="3">
    <source>
        <dbReference type="SAM" id="MobiDB-lite"/>
    </source>
</evidence>
<feature type="region of interest" description="Disordered" evidence="3">
    <location>
        <begin position="285"/>
        <end position="372"/>
    </location>
</feature>
<evidence type="ECO:0000256" key="4">
    <source>
        <dbReference type="SAM" id="SignalP"/>
    </source>
</evidence>
<reference evidence="5 6" key="1">
    <citation type="journal article" date="2024" name="Nat. Commun.">
        <title>Phylogenomics reveals the evolutionary origins of lichenization in chlorophyte algae.</title>
        <authorList>
            <person name="Puginier C."/>
            <person name="Libourel C."/>
            <person name="Otte J."/>
            <person name="Skaloud P."/>
            <person name="Haon M."/>
            <person name="Grisel S."/>
            <person name="Petersen M."/>
            <person name="Berrin J.G."/>
            <person name="Delaux P.M."/>
            <person name="Dal Grande F."/>
            <person name="Keller J."/>
        </authorList>
    </citation>
    <scope>NUCLEOTIDE SEQUENCE [LARGE SCALE GENOMIC DNA]</scope>
    <source>
        <strain evidence="5 6">SAG 2036</strain>
    </source>
</reference>
<dbReference type="SUPFAM" id="SSF51197">
    <property type="entry name" value="Clavaminate synthase-like"/>
    <property type="match status" value="1"/>
</dbReference>
<dbReference type="Proteomes" id="UP001465755">
    <property type="component" value="Unassembled WGS sequence"/>
</dbReference>
<dbReference type="Gene3D" id="2.60.120.590">
    <property type="entry name" value="Alpha-ketoglutarate-dependent dioxygenase AlkB-like"/>
    <property type="match status" value="1"/>
</dbReference>